<feature type="compositionally biased region" description="Basic and acidic residues" evidence="2">
    <location>
        <begin position="108"/>
        <end position="127"/>
    </location>
</feature>
<proteinExistence type="inferred from homology"/>
<sequence>MTTAEVQGGIRKNDEDTDTQTILRVKRKRIDSPVDAFVFQLGQERSSKRHGTNDGARGVFRLAETNRESSYSVKAHSQVPAEQSASARIIEAEWDAAKHKVAIKRKRGADSDDKEKEQKRKQGKPDEPVLPNMDHFAGMLADYLNFNDVQVMENTSNEYVYDIYFRELLPQNWRVPSHKKSTIQRESASRGPPQIGRAKTSPAKHAYSPVPAPRASASDHPTSAPGFEHLSALEENNTQEDWESEADLFPIYLRPMVDEHGETIMMPVSLEGEKLTENSLVYDEQNARSLLGEDEDSNDEDFYANDYPDGDEDDSASF</sequence>
<evidence type="ECO:0000313" key="5">
    <source>
        <dbReference type="Proteomes" id="UP000232875"/>
    </source>
</evidence>
<dbReference type="AlphaFoldDB" id="A0A2N1JE30"/>
<feature type="domain" description="Transcription factor Iwr1" evidence="3">
    <location>
        <begin position="284"/>
        <end position="311"/>
    </location>
</feature>
<dbReference type="InterPro" id="IPR040150">
    <property type="entry name" value="Iwr1"/>
</dbReference>
<protein>
    <recommendedName>
        <fullName evidence="3">Transcription factor Iwr1 domain-containing protein</fullName>
    </recommendedName>
</protein>
<feature type="compositionally biased region" description="Acidic residues" evidence="2">
    <location>
        <begin position="292"/>
        <end position="318"/>
    </location>
</feature>
<reference evidence="4 5" key="1">
    <citation type="submission" date="2017-10" db="EMBL/GenBank/DDBJ databases">
        <title>A novel species of cold-tolerant Malassezia isolated from bats.</title>
        <authorList>
            <person name="Lorch J.M."/>
            <person name="Palmer J.M."/>
            <person name="Vanderwolf K.J."/>
            <person name="Schmidt K.Z."/>
            <person name="Verant M.L."/>
            <person name="Weller T.J."/>
            <person name="Blehert D.S."/>
        </authorList>
    </citation>
    <scope>NUCLEOTIDE SEQUENCE [LARGE SCALE GENOMIC DNA]</scope>
    <source>
        <strain evidence="4 5">NWHC:44797-103</strain>
    </source>
</reference>
<gene>
    <name evidence="4" type="ORF">MVES_001196</name>
</gene>
<dbReference type="PANTHER" id="PTHR28063:SF1">
    <property type="entry name" value="RNA POLYMERASE II NUCLEAR LOCALIZATION PROTEIN IWR1"/>
    <property type="match status" value="1"/>
</dbReference>
<feature type="region of interest" description="Disordered" evidence="2">
    <location>
        <begin position="286"/>
        <end position="318"/>
    </location>
</feature>
<dbReference type="PANTHER" id="PTHR28063">
    <property type="entry name" value="RNA POLYMERASE II NUCLEAR LOCALIZATION PROTEIN IWR1"/>
    <property type="match status" value="1"/>
</dbReference>
<feature type="region of interest" description="Disordered" evidence="2">
    <location>
        <begin position="101"/>
        <end position="131"/>
    </location>
</feature>
<evidence type="ECO:0000256" key="2">
    <source>
        <dbReference type="SAM" id="MobiDB-lite"/>
    </source>
</evidence>
<name>A0A2N1JE30_9BASI</name>
<evidence type="ECO:0000256" key="1">
    <source>
        <dbReference type="ARBA" id="ARBA00010218"/>
    </source>
</evidence>
<dbReference type="InterPro" id="IPR013883">
    <property type="entry name" value="TF_Iwr1_dom"/>
</dbReference>
<evidence type="ECO:0000313" key="4">
    <source>
        <dbReference type="EMBL" id="PKI84811.1"/>
    </source>
</evidence>
<comment type="similarity">
    <text evidence="1">Belongs to the IWR1/SLC7A6OS family.</text>
</comment>
<keyword evidence="5" id="KW-1185">Reference proteome</keyword>
<dbReference type="GO" id="GO:0006606">
    <property type="term" value="P:protein import into nucleus"/>
    <property type="evidence" value="ECO:0007669"/>
    <property type="project" value="InterPro"/>
</dbReference>
<feature type="region of interest" description="Disordered" evidence="2">
    <location>
        <begin position="175"/>
        <end position="227"/>
    </location>
</feature>
<dbReference type="OrthoDB" id="6255506at2759"/>
<accession>A0A2N1JE30</accession>
<dbReference type="Proteomes" id="UP000232875">
    <property type="component" value="Unassembled WGS sequence"/>
</dbReference>
<dbReference type="EMBL" id="KZ454988">
    <property type="protein sequence ID" value="PKI84811.1"/>
    <property type="molecule type" value="Genomic_DNA"/>
</dbReference>
<organism evidence="4 5">
    <name type="scientific">Malassezia vespertilionis</name>
    <dbReference type="NCBI Taxonomy" id="2020962"/>
    <lineage>
        <taxon>Eukaryota</taxon>
        <taxon>Fungi</taxon>
        <taxon>Dikarya</taxon>
        <taxon>Basidiomycota</taxon>
        <taxon>Ustilaginomycotina</taxon>
        <taxon>Malasseziomycetes</taxon>
        <taxon>Malasseziales</taxon>
        <taxon>Malasseziaceae</taxon>
        <taxon>Malassezia</taxon>
    </lineage>
</organism>
<evidence type="ECO:0000259" key="3">
    <source>
        <dbReference type="Pfam" id="PF08574"/>
    </source>
</evidence>
<dbReference type="Pfam" id="PF08574">
    <property type="entry name" value="Iwr1"/>
    <property type="match status" value="1"/>
</dbReference>